<organism evidence="3 4">
    <name type="scientific">Chryseobacterium viscerum</name>
    <dbReference type="NCBI Taxonomy" id="1037377"/>
    <lineage>
        <taxon>Bacteria</taxon>
        <taxon>Pseudomonadati</taxon>
        <taxon>Bacteroidota</taxon>
        <taxon>Flavobacteriia</taxon>
        <taxon>Flavobacteriales</taxon>
        <taxon>Weeksellaceae</taxon>
        <taxon>Chryseobacterium group</taxon>
        <taxon>Chryseobacterium</taxon>
    </lineage>
</organism>
<comment type="caution">
    <text evidence="3">The sequence shown here is derived from an EMBL/GenBank/DDBJ whole genome shotgun (WGS) entry which is preliminary data.</text>
</comment>
<reference evidence="2 5" key="2">
    <citation type="journal article" date="2019" name="Stand. Genomic Sci.">
        <title>Draft Whole-Genome Sequence of a Novel Chryseobacterium viscerum Strain Isolated from Fresh Water at Dripping Springs, New Mexico.</title>
        <authorList>
            <person name="Kyndt J.A."/>
            <person name="Moore T.C."/>
        </authorList>
    </citation>
    <scope>NUCLEOTIDE SEQUENCE [LARGE SCALE GENOMIC DNA]</scope>
    <source>
        <strain evidence="2 5">DPS</strain>
    </source>
</reference>
<feature type="transmembrane region" description="Helical" evidence="1">
    <location>
        <begin position="7"/>
        <end position="26"/>
    </location>
</feature>
<evidence type="ECO:0000313" key="2">
    <source>
        <dbReference type="EMBL" id="KAB1228967.1"/>
    </source>
</evidence>
<dbReference type="AlphaFoldDB" id="A0A316WIE0"/>
<feature type="transmembrane region" description="Helical" evidence="1">
    <location>
        <begin position="38"/>
        <end position="55"/>
    </location>
</feature>
<dbReference type="Proteomes" id="UP000236413">
    <property type="component" value="Unassembled WGS sequence"/>
</dbReference>
<keyword evidence="1" id="KW-1133">Transmembrane helix</keyword>
<evidence type="ECO:0000256" key="1">
    <source>
        <dbReference type="SAM" id="Phobius"/>
    </source>
</evidence>
<evidence type="ECO:0000313" key="3">
    <source>
        <dbReference type="EMBL" id="PWN58210.1"/>
    </source>
</evidence>
<dbReference type="EMBL" id="PPEG02000012">
    <property type="protein sequence ID" value="PWN58210.1"/>
    <property type="molecule type" value="Genomic_DNA"/>
</dbReference>
<evidence type="ECO:0000313" key="4">
    <source>
        <dbReference type="Proteomes" id="UP000236413"/>
    </source>
</evidence>
<keyword evidence="1" id="KW-0472">Membrane</keyword>
<evidence type="ECO:0000313" key="5">
    <source>
        <dbReference type="Proteomes" id="UP000326384"/>
    </source>
</evidence>
<feature type="transmembrane region" description="Helical" evidence="1">
    <location>
        <begin position="62"/>
        <end position="89"/>
    </location>
</feature>
<sequence>MKNKNIVIAYLAVTLIFLLGIVLSLNHYSFAGYYIDKIISWIWLAMTIFIIIWFWKKKIIKVYFGLLISGIILSILPMMIPFFGMLLYFSTIGCEQRVQLDDTYRIERGRPGAMSRPLITIYKKEGIFEKQISRTPYSDVIEKVVQSSPETYLDEKGQSIQEAKLINVNQDSIGIEYRIMNKKKVIYHKNTLNWFDDI</sequence>
<dbReference type="RefSeq" id="WP_103232369.1">
    <property type="nucleotide sequence ID" value="NZ_PPEG02000012.1"/>
</dbReference>
<protein>
    <submittedName>
        <fullName evidence="3">Uncharacterized protein</fullName>
    </submittedName>
</protein>
<accession>A0A316WIE0</accession>
<keyword evidence="1" id="KW-0812">Transmembrane</keyword>
<dbReference type="Proteomes" id="UP000326384">
    <property type="component" value="Unassembled WGS sequence"/>
</dbReference>
<dbReference type="EMBL" id="VTPV01000014">
    <property type="protein sequence ID" value="KAB1228967.1"/>
    <property type="molecule type" value="Genomic_DNA"/>
</dbReference>
<proteinExistence type="predicted"/>
<keyword evidence="5" id="KW-1185">Reference proteome</keyword>
<gene>
    <name evidence="3" type="ORF">C1634_023745</name>
    <name evidence="2" type="ORF">F8D52_19685</name>
</gene>
<name>A0A316WIE0_9FLAO</name>
<reference evidence="3 4" key="1">
    <citation type="submission" date="2018-04" db="EMBL/GenBank/DDBJ databases">
        <title>Chryseobacterium oncorhynchi 701B-08T from rainbow trout, and Chryseobacterium viscerum 687B-08T from diseased fish.</title>
        <authorList>
            <person name="Jeong J.-J."/>
            <person name="Lee Y.J."/>
            <person name="Pathiraja D."/>
            <person name="Park B."/>
            <person name="Choi I.-G."/>
            <person name="Kim K.D."/>
        </authorList>
    </citation>
    <scope>NUCLEOTIDE SEQUENCE [LARGE SCALE GENOMIC DNA]</scope>
    <source>
        <strain evidence="3 4">687B-08</strain>
    </source>
</reference>